<keyword evidence="4" id="KW-1185">Reference proteome</keyword>
<feature type="region of interest" description="Disordered" evidence="2">
    <location>
        <begin position="343"/>
        <end position="368"/>
    </location>
</feature>
<protein>
    <recommendedName>
        <fullName evidence="5">Centriolar coiled-coil protein of 110 kDa</fullName>
    </recommendedName>
</protein>
<dbReference type="AlphaFoldDB" id="A0AAV9S9Z9"/>
<evidence type="ECO:0008006" key="5">
    <source>
        <dbReference type="Google" id="ProtNLM"/>
    </source>
</evidence>
<feature type="compositionally biased region" description="Basic and acidic residues" evidence="2">
    <location>
        <begin position="695"/>
        <end position="704"/>
    </location>
</feature>
<dbReference type="GO" id="GO:0032053">
    <property type="term" value="P:ciliary basal body organization"/>
    <property type="evidence" value="ECO:0007669"/>
    <property type="project" value="TreeGrafter"/>
</dbReference>
<evidence type="ECO:0000256" key="1">
    <source>
        <dbReference type="SAM" id="Coils"/>
    </source>
</evidence>
<dbReference type="Proteomes" id="UP001311232">
    <property type="component" value="Unassembled WGS sequence"/>
</dbReference>
<feature type="region of interest" description="Disordered" evidence="2">
    <location>
        <begin position="1176"/>
        <end position="1203"/>
    </location>
</feature>
<evidence type="ECO:0000256" key="2">
    <source>
        <dbReference type="SAM" id="MobiDB-lite"/>
    </source>
</evidence>
<dbReference type="PANTHER" id="PTHR13594">
    <property type="entry name" value="CENTRIOLAR COILED-COIL PROTEIN OF 110 KDA"/>
    <property type="match status" value="1"/>
</dbReference>
<dbReference type="GO" id="GO:0005814">
    <property type="term" value="C:centriole"/>
    <property type="evidence" value="ECO:0007669"/>
    <property type="project" value="InterPro"/>
</dbReference>
<feature type="region of interest" description="Disordered" evidence="2">
    <location>
        <begin position="777"/>
        <end position="805"/>
    </location>
</feature>
<dbReference type="GO" id="GO:1903723">
    <property type="term" value="P:negative regulation of centriole elongation"/>
    <property type="evidence" value="ECO:0007669"/>
    <property type="project" value="TreeGrafter"/>
</dbReference>
<sequence>MFNCHRLLLLEERRSPIGVSSCILMENYAEFAQRCLSKLKENEEEKEGHRRTLSASSLIRFYGRPILPPLLSGKQREEMRRHRDEAQKDTANKKLKDDPRMAYVQTILRSVQLRKTPTLQDLLQETEIKAESSCLDNTSRFSVSCSDVSNRTRDTLSPVPAMKVKNGIFLPPKTSTAYSAFFPSDMPPEQSYHEGYFTDLLDSQQGSQPCSFNAARHQSLSSGYVTSENQENTTAVSGKIDFRTTEEMDNVGGFFLHNTSDTIAKMPDIISHPPIDGEELERTGLESFFCSNITGAKDVCSTSFHIDSERCGSLRAEQPELSHPHSLNKEINIPFTARLDAARNSSTERNDGSLALSEENGPSDDPDLQQALNLTKQVHVQKTPSKAEAEPVDNQISIADLKQPEEFRPLSLQALLKKSQEYRRRQRMLRNQAKSTKIHQERTQEQPRVRLEESSLSDKENDELYHKGTVTVEGKKTKEIRGSFIQSVEPSAQKSWEANIIQSEVTESKNVAEDEKTMESFSVEEETSLKNKLNSSQEFITIPKKTGVLIQQQPGSVKSPLIQGTFYETPCLTSYLGGVGKYRSVPVPNICLSPVPCKTKAVDAAGTSEPKFDSSSDFNEIRVKDLKQRPTPVPSAVNLTVEDNATSVFAKSSLHIDQLESNLCGLKVLISDLESTVKENLDDHRQPDSSMQSEKSFESSKDSEQIENAGQDNSSGCLKDTQGADGDGNEVDELQQRQSFILFKNMDKDVGPEPRTYRKDDVSLTVRNRGSEIIKLSEQSHASATKRENRNEMSTEGGGNTNAQRGICKTEQLPSKSMMSLAQQMRIPSIFRNVTSKNFQPCHIAGQGAHVKEREGNITTEAEGSVCSPSLNRSYDVDTPSDLWFQEGPGSDPGSQGSHGQEKHLTPESGSEDQVGVSKVKRRLLMHVTEGTLEKCDATSREVDSMARPNPGTPTAAVRWSEGGGIQKQEQLKQIHAAQVRALQEEHRKQQEELLQVLAARYRLLQDVSPCSTSGSRFGGTLTFSSPSQPLSPFSQRCRPLLAAAVKGFLTRRLLRTERVEQLVRTIRDTQQFLQAFQQQSTGRGERCSRQDVILQERVALQRADAADQMGQRAGQGETAQTAERTCRLSQRKAFSVSCDAEIAGGKRERMIQKRAAECHSGAMVQTGQKYGFSAEKPLETKRGQFKANPHRVPKGVCSSRPR</sequence>
<dbReference type="GO" id="GO:0007099">
    <property type="term" value="P:centriole replication"/>
    <property type="evidence" value="ECO:0007669"/>
    <property type="project" value="InterPro"/>
</dbReference>
<feature type="compositionally biased region" description="Basic and acidic residues" evidence="2">
    <location>
        <begin position="74"/>
        <end position="95"/>
    </location>
</feature>
<proteinExistence type="predicted"/>
<dbReference type="GO" id="GO:0032465">
    <property type="term" value="P:regulation of cytokinesis"/>
    <property type="evidence" value="ECO:0007669"/>
    <property type="project" value="InterPro"/>
</dbReference>
<dbReference type="PANTHER" id="PTHR13594:SF2">
    <property type="entry name" value="SI:CH73-100L22.3"/>
    <property type="match status" value="1"/>
</dbReference>
<feature type="compositionally biased region" description="Basic and acidic residues" evidence="2">
    <location>
        <begin position="438"/>
        <end position="459"/>
    </location>
</feature>
<feature type="coiled-coil region" evidence="1">
    <location>
        <begin position="966"/>
        <end position="1000"/>
    </location>
</feature>
<feature type="region of interest" description="Disordered" evidence="2">
    <location>
        <begin position="72"/>
        <end position="95"/>
    </location>
</feature>
<feature type="region of interest" description="Disordered" evidence="2">
    <location>
        <begin position="878"/>
        <end position="918"/>
    </location>
</feature>
<comment type="caution">
    <text evidence="3">The sequence shown here is derived from an EMBL/GenBank/DDBJ whole genome shotgun (WGS) entry which is preliminary data.</text>
</comment>
<feature type="compositionally biased region" description="Polar residues" evidence="2">
    <location>
        <begin position="706"/>
        <end position="716"/>
    </location>
</feature>
<dbReference type="EMBL" id="JAHHUM010000655">
    <property type="protein sequence ID" value="KAK5617913.1"/>
    <property type="molecule type" value="Genomic_DNA"/>
</dbReference>
<evidence type="ECO:0000313" key="4">
    <source>
        <dbReference type="Proteomes" id="UP001311232"/>
    </source>
</evidence>
<name>A0AAV9S9Z9_9TELE</name>
<gene>
    <name evidence="3" type="ORF">CRENBAI_024823</name>
</gene>
<reference evidence="3 4" key="1">
    <citation type="submission" date="2021-06" db="EMBL/GenBank/DDBJ databases">
        <authorList>
            <person name="Palmer J.M."/>
        </authorList>
    </citation>
    <scope>NUCLEOTIDE SEQUENCE [LARGE SCALE GENOMIC DNA]</scope>
    <source>
        <strain evidence="3 4">MEX-2019</strain>
        <tissue evidence="3">Muscle</tissue>
    </source>
</reference>
<keyword evidence="1" id="KW-0175">Coiled coil</keyword>
<dbReference type="Pfam" id="PF16025">
    <property type="entry name" value="CaM_bind"/>
    <property type="match status" value="1"/>
</dbReference>
<evidence type="ECO:0000313" key="3">
    <source>
        <dbReference type="EMBL" id="KAK5617913.1"/>
    </source>
</evidence>
<feature type="region of interest" description="Disordered" evidence="2">
    <location>
        <begin position="679"/>
        <end position="730"/>
    </location>
</feature>
<dbReference type="InterPro" id="IPR033207">
    <property type="entry name" value="CCP110"/>
</dbReference>
<organism evidence="3 4">
    <name type="scientific">Crenichthys baileyi</name>
    <name type="common">White River springfish</name>
    <dbReference type="NCBI Taxonomy" id="28760"/>
    <lineage>
        <taxon>Eukaryota</taxon>
        <taxon>Metazoa</taxon>
        <taxon>Chordata</taxon>
        <taxon>Craniata</taxon>
        <taxon>Vertebrata</taxon>
        <taxon>Euteleostomi</taxon>
        <taxon>Actinopterygii</taxon>
        <taxon>Neopterygii</taxon>
        <taxon>Teleostei</taxon>
        <taxon>Neoteleostei</taxon>
        <taxon>Acanthomorphata</taxon>
        <taxon>Ovalentaria</taxon>
        <taxon>Atherinomorphae</taxon>
        <taxon>Cyprinodontiformes</taxon>
        <taxon>Goodeidae</taxon>
        <taxon>Crenichthys</taxon>
    </lineage>
</organism>
<feature type="region of interest" description="Disordered" evidence="2">
    <location>
        <begin position="430"/>
        <end position="459"/>
    </location>
</feature>
<accession>A0AAV9S9Z9</accession>